<gene>
    <name evidence="1" type="ORF">CWI82_00210</name>
</gene>
<comment type="caution">
    <text evidence="1">The sequence shown here is derived from an EMBL/GenBank/DDBJ whole genome shotgun (WGS) entry which is preliminary data.</text>
</comment>
<evidence type="ECO:0000313" key="2">
    <source>
        <dbReference type="Proteomes" id="UP000293092"/>
    </source>
</evidence>
<evidence type="ECO:0000313" key="1">
    <source>
        <dbReference type="EMBL" id="RZQ55774.1"/>
    </source>
</evidence>
<sequence>MAKNTSISLGAHFDQFVDKLVASGRYASASEVIRAGLRKLEEAQELQESVATYSYRYRSLIKELDDERTEWLRKNKEAIEAYNDRVENKGTFSDSVRKF</sequence>
<name>A0ACD2HHK4_9GAMM</name>
<reference evidence="1" key="1">
    <citation type="submission" date="2017-11" db="EMBL/GenBank/DDBJ databases">
        <title>Comparative genomic and phylogenomic analyses of the family Idiomarinaceae.</title>
        <authorList>
            <person name="Liu Y."/>
            <person name="Shao Z."/>
        </authorList>
    </citation>
    <scope>NUCLEOTIDE SEQUENCE</scope>
    <source>
        <strain evidence="1">PIN1</strain>
    </source>
</reference>
<dbReference type="EMBL" id="PIQJ01000001">
    <property type="protein sequence ID" value="RZQ55774.1"/>
    <property type="molecule type" value="Genomic_DNA"/>
</dbReference>
<keyword evidence="2" id="KW-1185">Reference proteome</keyword>
<protein>
    <submittedName>
        <fullName evidence="1">Type II toxin-antitoxin system ParD family antitoxin</fullName>
    </submittedName>
</protein>
<proteinExistence type="predicted"/>
<dbReference type="Proteomes" id="UP000293092">
    <property type="component" value="Unassembled WGS sequence"/>
</dbReference>
<organism evidence="1 2">
    <name type="scientific">Pseudidiomarina tainanensis</name>
    <dbReference type="NCBI Taxonomy" id="502365"/>
    <lineage>
        <taxon>Bacteria</taxon>
        <taxon>Pseudomonadati</taxon>
        <taxon>Pseudomonadota</taxon>
        <taxon>Gammaproteobacteria</taxon>
        <taxon>Alteromonadales</taxon>
        <taxon>Idiomarinaceae</taxon>
        <taxon>Pseudidiomarina</taxon>
    </lineage>
</organism>
<accession>A0ACD2HHK4</accession>